<dbReference type="AlphaFoldDB" id="A0AAQ3KUU1"/>
<evidence type="ECO:0000313" key="2">
    <source>
        <dbReference type="Proteomes" id="UP001327560"/>
    </source>
</evidence>
<keyword evidence="2" id="KW-1185">Reference proteome</keyword>
<proteinExistence type="predicted"/>
<dbReference type="Proteomes" id="UP001327560">
    <property type="component" value="Chromosome 7"/>
</dbReference>
<name>A0AAQ3KUU1_9LILI</name>
<protein>
    <submittedName>
        <fullName evidence="1">Uncharacterized protein</fullName>
    </submittedName>
</protein>
<evidence type="ECO:0000313" key="1">
    <source>
        <dbReference type="EMBL" id="WOL13493.1"/>
    </source>
</evidence>
<reference evidence="1 2" key="1">
    <citation type="submission" date="2023-10" db="EMBL/GenBank/DDBJ databases">
        <title>Chromosome-scale genome assembly provides insights into flower coloration mechanisms of Canna indica.</title>
        <authorList>
            <person name="Li C."/>
        </authorList>
    </citation>
    <scope>NUCLEOTIDE SEQUENCE [LARGE SCALE GENOMIC DNA]</scope>
    <source>
        <tissue evidence="1">Flower</tissue>
    </source>
</reference>
<gene>
    <name evidence="1" type="ORF">Cni_G22263</name>
</gene>
<dbReference type="EMBL" id="CP136896">
    <property type="protein sequence ID" value="WOL13493.1"/>
    <property type="molecule type" value="Genomic_DNA"/>
</dbReference>
<organism evidence="1 2">
    <name type="scientific">Canna indica</name>
    <name type="common">Indian-shot</name>
    <dbReference type="NCBI Taxonomy" id="4628"/>
    <lineage>
        <taxon>Eukaryota</taxon>
        <taxon>Viridiplantae</taxon>
        <taxon>Streptophyta</taxon>
        <taxon>Embryophyta</taxon>
        <taxon>Tracheophyta</taxon>
        <taxon>Spermatophyta</taxon>
        <taxon>Magnoliopsida</taxon>
        <taxon>Liliopsida</taxon>
        <taxon>Zingiberales</taxon>
        <taxon>Cannaceae</taxon>
        <taxon>Canna</taxon>
    </lineage>
</organism>
<sequence>MNSDGFYDASKEFGGADIVISEENEGFIPCLPTSCLNIHIESHAVTLVITLNKQHQPPWHIDTTMDYGRCLNTWDFFGCSVQPCYHGMHFCSQMRCQLWKVTSSSMNQKVAK</sequence>
<accession>A0AAQ3KUU1</accession>